<protein>
    <recommendedName>
        <fullName evidence="4">Scaffolding protein</fullName>
    </recommendedName>
</protein>
<dbReference type="AlphaFoldDB" id="A0A1X0DY67"/>
<name>A0A1X0DY67_9MYCO</name>
<feature type="region of interest" description="Disordered" evidence="1">
    <location>
        <begin position="153"/>
        <end position="190"/>
    </location>
</feature>
<evidence type="ECO:0000313" key="2">
    <source>
        <dbReference type="EMBL" id="ORA77189.1"/>
    </source>
</evidence>
<evidence type="ECO:0000313" key="3">
    <source>
        <dbReference type="Proteomes" id="UP000192713"/>
    </source>
</evidence>
<organism evidence="2 3">
    <name type="scientific">Mycolicibacter kumamotonensis</name>
    <dbReference type="NCBI Taxonomy" id="354243"/>
    <lineage>
        <taxon>Bacteria</taxon>
        <taxon>Bacillati</taxon>
        <taxon>Actinomycetota</taxon>
        <taxon>Actinomycetes</taxon>
        <taxon>Mycobacteriales</taxon>
        <taxon>Mycobacteriaceae</taxon>
        <taxon>Mycolicibacter</taxon>
    </lineage>
</organism>
<feature type="region of interest" description="Disordered" evidence="1">
    <location>
        <begin position="1"/>
        <end position="42"/>
    </location>
</feature>
<reference evidence="2 3" key="1">
    <citation type="submission" date="2017-02" db="EMBL/GenBank/DDBJ databases">
        <title>The new phylogeny of genus Mycobacterium.</title>
        <authorList>
            <person name="Tortoli E."/>
            <person name="Trovato A."/>
            <person name="Cirillo D.M."/>
        </authorList>
    </citation>
    <scope>NUCLEOTIDE SEQUENCE [LARGE SCALE GENOMIC DNA]</scope>
    <source>
        <strain evidence="2 3">DSM 45093</strain>
    </source>
</reference>
<gene>
    <name evidence="2" type="ORF">BST28_18905</name>
</gene>
<feature type="compositionally biased region" description="Polar residues" evidence="1">
    <location>
        <begin position="153"/>
        <end position="168"/>
    </location>
</feature>
<proteinExistence type="predicted"/>
<dbReference type="Proteomes" id="UP000192713">
    <property type="component" value="Unassembled WGS sequence"/>
</dbReference>
<dbReference type="RefSeq" id="WP_083082338.1">
    <property type="nucleotide sequence ID" value="NZ_MVHU01000035.1"/>
</dbReference>
<accession>A0A1X0DY67</accession>
<feature type="compositionally biased region" description="Basic and acidic residues" evidence="1">
    <location>
        <begin position="170"/>
        <end position="185"/>
    </location>
</feature>
<comment type="caution">
    <text evidence="2">The sequence shown here is derived from an EMBL/GenBank/DDBJ whole genome shotgun (WGS) entry which is preliminary data.</text>
</comment>
<feature type="compositionally biased region" description="Low complexity" evidence="1">
    <location>
        <begin position="11"/>
        <end position="36"/>
    </location>
</feature>
<dbReference type="EMBL" id="MVHU01000035">
    <property type="protein sequence ID" value="ORA77189.1"/>
    <property type="molecule type" value="Genomic_DNA"/>
</dbReference>
<feature type="compositionally biased region" description="Polar residues" evidence="1">
    <location>
        <begin position="1"/>
        <end position="10"/>
    </location>
</feature>
<evidence type="ECO:0000256" key="1">
    <source>
        <dbReference type="SAM" id="MobiDB-lite"/>
    </source>
</evidence>
<evidence type="ECO:0008006" key="4">
    <source>
        <dbReference type="Google" id="ProtNLM"/>
    </source>
</evidence>
<sequence>MADTVSSDTQVESTADTVTESTDTATTETSASTATDGLSSDERAELDRLRAIHKDERRWEKRAKDNYNDAQKFRDLLSALGGDTKTENFDPKAELAQLRSEIESANTERQRAEVARVKNVDPIYVVGKTQEEMEAAAERYLADVNAKVQAALKQTTAPVTESTSTVTSGDRVEGPKQLTEAELRKLTPSQQLAAYKEGRVDKLLGR</sequence>